<dbReference type="Gene3D" id="3.40.630.30">
    <property type="match status" value="1"/>
</dbReference>
<dbReference type="EMBL" id="JAHZIK010000402">
    <property type="protein sequence ID" value="MBW7455647.1"/>
    <property type="molecule type" value="Genomic_DNA"/>
</dbReference>
<dbReference type="PROSITE" id="PS51186">
    <property type="entry name" value="GNAT"/>
    <property type="match status" value="1"/>
</dbReference>
<dbReference type="InterPro" id="IPR016181">
    <property type="entry name" value="Acyl_CoA_acyltransferase"/>
</dbReference>
<dbReference type="InterPro" id="IPR000182">
    <property type="entry name" value="GNAT_dom"/>
</dbReference>
<comment type="caution">
    <text evidence="2">The sequence shown here is derived from an EMBL/GenBank/DDBJ whole genome shotgun (WGS) entry which is preliminary data.</text>
</comment>
<evidence type="ECO:0000313" key="3">
    <source>
        <dbReference type="Proteomes" id="UP001519887"/>
    </source>
</evidence>
<evidence type="ECO:0000259" key="1">
    <source>
        <dbReference type="PROSITE" id="PS51186"/>
    </source>
</evidence>
<name>A0ABS7C3Z9_9BACL</name>
<organism evidence="2 3">
    <name type="scientific">Paenibacillus sepulcri</name>
    <dbReference type="NCBI Taxonomy" id="359917"/>
    <lineage>
        <taxon>Bacteria</taxon>
        <taxon>Bacillati</taxon>
        <taxon>Bacillota</taxon>
        <taxon>Bacilli</taxon>
        <taxon>Bacillales</taxon>
        <taxon>Paenibacillaceae</taxon>
        <taxon>Paenibacillus</taxon>
    </lineage>
</organism>
<dbReference type="SUPFAM" id="SSF55729">
    <property type="entry name" value="Acyl-CoA N-acyltransferases (Nat)"/>
    <property type="match status" value="1"/>
</dbReference>
<proteinExistence type="predicted"/>
<feature type="domain" description="N-acetyltransferase" evidence="1">
    <location>
        <begin position="16"/>
        <end position="179"/>
    </location>
</feature>
<dbReference type="RefSeq" id="WP_210045252.1">
    <property type="nucleotide sequence ID" value="NZ_JBHLVU010000013.1"/>
</dbReference>
<dbReference type="InterPro" id="IPR051531">
    <property type="entry name" value="N-acetyltransferase"/>
</dbReference>
<dbReference type="Proteomes" id="UP001519887">
    <property type="component" value="Unassembled WGS sequence"/>
</dbReference>
<accession>A0ABS7C3Z9</accession>
<dbReference type="PANTHER" id="PTHR43792:SF9">
    <property type="entry name" value="RIBOSOMAL-PROTEIN-ALANINE ACETYLTRANSFERASE"/>
    <property type="match status" value="1"/>
</dbReference>
<dbReference type="Pfam" id="PF13302">
    <property type="entry name" value="Acetyltransf_3"/>
    <property type="match status" value="1"/>
</dbReference>
<reference evidence="2 3" key="1">
    <citation type="submission" date="2021-07" db="EMBL/GenBank/DDBJ databases">
        <title>Paenibacillus radiodurans sp. nov., isolated from the southeastern edge of Tengger Desert.</title>
        <authorList>
            <person name="Zhang G."/>
        </authorList>
    </citation>
    <scope>NUCLEOTIDE SEQUENCE [LARGE SCALE GENOMIC DNA]</scope>
    <source>
        <strain evidence="2 3">CCM 7311</strain>
    </source>
</reference>
<gene>
    <name evidence="2" type="ORF">K0U00_16600</name>
</gene>
<keyword evidence="3" id="KW-1185">Reference proteome</keyword>
<protein>
    <submittedName>
        <fullName evidence="2">GNAT family N-acetyltransferase</fullName>
    </submittedName>
</protein>
<sequence length="188" mass="21653">MINGSQPFPLLQTKRLYLRQLRISDDHDLYSVYADAQVTRFLDWYGPGSVEEARELIQSWNEHYEMKSLLPWGIARKTDDALIGTIMYMPLRGTFETEPLFPITIGFELARPYWNQGLMTEALEEVTAYGAHHIGAHRIQADVRPENEASIRLLKKCGFKVEGLLKKYLKHEVTQIFLDVIVLALITS</sequence>
<evidence type="ECO:0000313" key="2">
    <source>
        <dbReference type="EMBL" id="MBW7455647.1"/>
    </source>
</evidence>
<dbReference type="PANTHER" id="PTHR43792">
    <property type="entry name" value="GNAT FAMILY, PUTATIVE (AFU_ORTHOLOGUE AFUA_3G00765)-RELATED-RELATED"/>
    <property type="match status" value="1"/>
</dbReference>